<reference evidence="5" key="1">
    <citation type="submission" date="2022-12" db="EMBL/GenBank/DDBJ databases">
        <authorList>
            <person name="Mo P."/>
        </authorList>
    </citation>
    <scope>NUCLEOTIDE SEQUENCE [LARGE SCALE GENOMIC DNA]</scope>
    <source>
        <strain evidence="5">HUAS 3-15</strain>
    </source>
</reference>
<dbReference type="PROSITE" id="PS00086">
    <property type="entry name" value="CYTOCHROME_P450"/>
    <property type="match status" value="1"/>
</dbReference>
<keyword evidence="2" id="KW-0349">Heme</keyword>
<dbReference type="Pfam" id="PF00067">
    <property type="entry name" value="p450"/>
    <property type="match status" value="1"/>
</dbReference>
<protein>
    <submittedName>
        <fullName evidence="4">Cytochrome P450</fullName>
    </submittedName>
</protein>
<comment type="similarity">
    <text evidence="1 2">Belongs to the cytochrome P450 family.</text>
</comment>
<evidence type="ECO:0000313" key="4">
    <source>
        <dbReference type="EMBL" id="WBP90022.1"/>
    </source>
</evidence>
<dbReference type="RefSeq" id="WP_270148562.1">
    <property type="nucleotide sequence ID" value="NZ_CP115450.1"/>
</dbReference>
<name>A0ABY7QBN4_9ACTN</name>
<evidence type="ECO:0000313" key="5">
    <source>
        <dbReference type="Proteomes" id="UP001212821"/>
    </source>
</evidence>
<evidence type="ECO:0000256" key="3">
    <source>
        <dbReference type="SAM" id="MobiDB-lite"/>
    </source>
</evidence>
<evidence type="ECO:0000256" key="2">
    <source>
        <dbReference type="RuleBase" id="RU000461"/>
    </source>
</evidence>
<dbReference type="InterPro" id="IPR001128">
    <property type="entry name" value="Cyt_P450"/>
</dbReference>
<dbReference type="PANTHER" id="PTHR46696:SF1">
    <property type="entry name" value="CYTOCHROME P450 YJIB-RELATED"/>
    <property type="match status" value="1"/>
</dbReference>
<dbReference type="InterPro" id="IPR002397">
    <property type="entry name" value="Cyt_P450_B"/>
</dbReference>
<dbReference type="InterPro" id="IPR017972">
    <property type="entry name" value="Cyt_P450_CS"/>
</dbReference>
<feature type="compositionally biased region" description="Low complexity" evidence="3">
    <location>
        <begin position="1"/>
        <end position="18"/>
    </location>
</feature>
<organism evidence="4 5">
    <name type="scientific">Kitasatospora cathayae</name>
    <dbReference type="NCBI Taxonomy" id="3004092"/>
    <lineage>
        <taxon>Bacteria</taxon>
        <taxon>Bacillati</taxon>
        <taxon>Actinomycetota</taxon>
        <taxon>Actinomycetes</taxon>
        <taxon>Kitasatosporales</taxon>
        <taxon>Streptomycetaceae</taxon>
        <taxon>Kitasatospora</taxon>
    </lineage>
</organism>
<dbReference type="CDD" id="cd11029">
    <property type="entry name" value="CYP107-like"/>
    <property type="match status" value="1"/>
</dbReference>
<dbReference type="SUPFAM" id="SSF48264">
    <property type="entry name" value="Cytochrome P450"/>
    <property type="match status" value="1"/>
</dbReference>
<dbReference type="Gene3D" id="1.10.630.10">
    <property type="entry name" value="Cytochrome P450"/>
    <property type="match status" value="1"/>
</dbReference>
<gene>
    <name evidence="4" type="ORF">O1G21_32030</name>
</gene>
<keyword evidence="2" id="KW-0560">Oxidoreductase</keyword>
<keyword evidence="2" id="KW-0503">Monooxygenase</keyword>
<keyword evidence="5" id="KW-1185">Reference proteome</keyword>
<dbReference type="EMBL" id="CP115450">
    <property type="protein sequence ID" value="WBP90022.1"/>
    <property type="molecule type" value="Genomic_DNA"/>
</dbReference>
<dbReference type="Proteomes" id="UP001212821">
    <property type="component" value="Chromosome"/>
</dbReference>
<dbReference type="PRINTS" id="PR00359">
    <property type="entry name" value="BP450"/>
</dbReference>
<feature type="region of interest" description="Disordered" evidence="3">
    <location>
        <begin position="1"/>
        <end position="20"/>
    </location>
</feature>
<sequence>MTSGPTPADSPAATAPETVFGPTFLQNPYPAYDVLRTEAPVGRHVVKTLASEVNAWVVTRHEDVRALLADPSLSKDALGLPRIVERHALHPDGSAGSNPRSMLFSDPPDHTRLRRIVSKAFTMRRVERMRPWIEQLADDLVDEIVPGAEFDLMEQIALAFPIYVIGALLGVPAADFADLRRWNGVLTSVEAGAAEKREAIGLSYAHLESVVAAKRRAPADDLVSALIEAEEDGDRLDGGELISSLFLLMNAGYETTANLIGSGVLALIQHPDQQRRLREDPALLSGAVEELLRYESPLNLATIRYTTRPVQVGEVVIPADEIVFVSLCAANRDPAVFDRPHALDVGRKKNQHLSFGHGIHHCIGAPLARLEGEVLFGRLLGRFRHWELAVPAEHLVWRHSLQFRGLASLPVRMS</sequence>
<accession>A0ABY7QBN4</accession>
<keyword evidence="2" id="KW-0408">Iron</keyword>
<evidence type="ECO:0000256" key="1">
    <source>
        <dbReference type="ARBA" id="ARBA00010617"/>
    </source>
</evidence>
<proteinExistence type="inferred from homology"/>
<dbReference type="PRINTS" id="PR00385">
    <property type="entry name" value="P450"/>
</dbReference>
<dbReference type="InterPro" id="IPR036396">
    <property type="entry name" value="Cyt_P450_sf"/>
</dbReference>
<dbReference type="PANTHER" id="PTHR46696">
    <property type="entry name" value="P450, PUTATIVE (EUROFUNG)-RELATED"/>
    <property type="match status" value="1"/>
</dbReference>
<keyword evidence="2" id="KW-0479">Metal-binding</keyword>